<evidence type="ECO:0000256" key="1">
    <source>
        <dbReference type="SAM" id="MobiDB-lite"/>
    </source>
</evidence>
<accession>A0A834HFN7</accession>
<protein>
    <submittedName>
        <fullName evidence="2">Uncharacterized protein</fullName>
    </submittedName>
</protein>
<keyword evidence="3" id="KW-1185">Reference proteome</keyword>
<feature type="region of interest" description="Disordered" evidence="1">
    <location>
        <begin position="105"/>
        <end position="145"/>
    </location>
</feature>
<dbReference type="AlphaFoldDB" id="A0A834HFN7"/>
<reference evidence="2" key="1">
    <citation type="submission" date="2019-11" db="EMBL/GenBank/DDBJ databases">
        <authorList>
            <person name="Liu Y."/>
            <person name="Hou J."/>
            <person name="Li T.-Q."/>
            <person name="Guan C.-H."/>
            <person name="Wu X."/>
            <person name="Wu H.-Z."/>
            <person name="Ling F."/>
            <person name="Zhang R."/>
            <person name="Shi X.-G."/>
            <person name="Ren J.-P."/>
            <person name="Chen E.-F."/>
            <person name="Sun J.-M."/>
        </authorList>
    </citation>
    <scope>NUCLEOTIDE SEQUENCE</scope>
    <source>
        <strain evidence="2">Adult_tree_wgs_1</strain>
        <tissue evidence="2">Leaves</tissue>
    </source>
</reference>
<proteinExistence type="predicted"/>
<dbReference type="Proteomes" id="UP000626092">
    <property type="component" value="Unassembled WGS sequence"/>
</dbReference>
<organism evidence="2 3">
    <name type="scientific">Rhododendron simsii</name>
    <name type="common">Sims's rhododendron</name>
    <dbReference type="NCBI Taxonomy" id="118357"/>
    <lineage>
        <taxon>Eukaryota</taxon>
        <taxon>Viridiplantae</taxon>
        <taxon>Streptophyta</taxon>
        <taxon>Embryophyta</taxon>
        <taxon>Tracheophyta</taxon>
        <taxon>Spermatophyta</taxon>
        <taxon>Magnoliopsida</taxon>
        <taxon>eudicotyledons</taxon>
        <taxon>Gunneridae</taxon>
        <taxon>Pentapetalae</taxon>
        <taxon>asterids</taxon>
        <taxon>Ericales</taxon>
        <taxon>Ericaceae</taxon>
        <taxon>Ericoideae</taxon>
        <taxon>Rhodoreae</taxon>
        <taxon>Rhododendron</taxon>
    </lineage>
</organism>
<evidence type="ECO:0000313" key="2">
    <source>
        <dbReference type="EMBL" id="KAF7151461.1"/>
    </source>
</evidence>
<name>A0A834HFN7_RHOSS</name>
<sequence length="145" mass="16749">MFTIANFSLESAAFQKTQSQIRSSFDRCFWFMNDCNNVRETLCRIFLFDGKTLMEYAAENDQNVVPIFPKLALENEYWIQLKTREYPSHGVKVLAYNINNIKPAFNEDSSKEDQPTTTANSPLANKAKKLFQEDDNPITTSEETQ</sequence>
<comment type="caution">
    <text evidence="2">The sequence shown here is derived from an EMBL/GenBank/DDBJ whole genome shotgun (WGS) entry which is preliminary data.</text>
</comment>
<evidence type="ECO:0000313" key="3">
    <source>
        <dbReference type="Proteomes" id="UP000626092"/>
    </source>
</evidence>
<gene>
    <name evidence="2" type="ORF">RHSIM_Rhsim02G0010400</name>
</gene>
<dbReference type="EMBL" id="WJXA01000002">
    <property type="protein sequence ID" value="KAF7151461.1"/>
    <property type="molecule type" value="Genomic_DNA"/>
</dbReference>